<name>A0ABS1SPY5_9MICO</name>
<proteinExistence type="predicted"/>
<dbReference type="InterPro" id="IPR001646">
    <property type="entry name" value="5peptide_repeat"/>
</dbReference>
<dbReference type="SUPFAM" id="SSF141571">
    <property type="entry name" value="Pentapeptide repeat-like"/>
    <property type="match status" value="1"/>
</dbReference>
<organism evidence="1 2">
    <name type="scientific">Leucobacter chromiireducens subsp. chromiireducens</name>
    <dbReference type="NCBI Taxonomy" id="660067"/>
    <lineage>
        <taxon>Bacteria</taxon>
        <taxon>Bacillati</taxon>
        <taxon>Actinomycetota</taxon>
        <taxon>Actinomycetes</taxon>
        <taxon>Micrococcales</taxon>
        <taxon>Microbacteriaceae</taxon>
        <taxon>Leucobacter</taxon>
    </lineage>
</organism>
<dbReference type="PANTHER" id="PTHR42999:SF1">
    <property type="entry name" value="PENTAPEPTIDE REPEAT-CONTAINING PROTEIN"/>
    <property type="match status" value="1"/>
</dbReference>
<protein>
    <submittedName>
        <fullName evidence="1">Pentapeptide repeat-containing protein</fullName>
    </submittedName>
</protein>
<comment type="caution">
    <text evidence="1">The sequence shown here is derived from an EMBL/GenBank/DDBJ whole genome shotgun (WGS) entry which is preliminary data.</text>
</comment>
<sequence>MRRRTDRFRSPALPSLDLPHLEPLEVEALADAKDHVGELIEQVDASGLDLSGATFSECEITSLVADETRFLGARFTDSRLTQVTAPRLQAARTTWRNVELASSRIGAFEAFDAELAQVRIDGSKLGWVNFRSAELRDVTFIGCRFEELDLSGSTLNRVAFEHCSVQTLVLEHTKSQDLDLRGLEFAELRGLDGLRGARVSEEQGVDLLGVFARHFGVAIGG</sequence>
<dbReference type="Gene3D" id="2.160.20.80">
    <property type="entry name" value="E3 ubiquitin-protein ligase SopA"/>
    <property type="match status" value="1"/>
</dbReference>
<dbReference type="EMBL" id="QYAD01000002">
    <property type="protein sequence ID" value="MBL3689645.1"/>
    <property type="molecule type" value="Genomic_DNA"/>
</dbReference>
<evidence type="ECO:0000313" key="1">
    <source>
        <dbReference type="EMBL" id="MBL3689645.1"/>
    </source>
</evidence>
<accession>A0ABS1SPY5</accession>
<dbReference type="PANTHER" id="PTHR42999">
    <property type="entry name" value="ANTIBIOTIC RESISTANCE PROTEIN MCBG"/>
    <property type="match status" value="1"/>
</dbReference>
<reference evidence="1 2" key="1">
    <citation type="submission" date="2018-09" db="EMBL/GenBank/DDBJ databases">
        <title>Comparative genomics of Leucobacter spp.</title>
        <authorList>
            <person name="Reis A.C."/>
            <person name="Kolvenbach B.A."/>
            <person name="Corvini P.F.X."/>
            <person name="Nunes O.C."/>
        </authorList>
    </citation>
    <scope>NUCLEOTIDE SEQUENCE [LARGE SCALE GENOMIC DNA]</scope>
    <source>
        <strain evidence="1 2">L-1</strain>
    </source>
</reference>
<gene>
    <name evidence="1" type="ORF">D3226_06685</name>
</gene>
<keyword evidence="2" id="KW-1185">Reference proteome</keyword>
<evidence type="ECO:0000313" key="2">
    <source>
        <dbReference type="Proteomes" id="UP001646141"/>
    </source>
</evidence>
<dbReference type="Proteomes" id="UP001646141">
    <property type="component" value="Unassembled WGS sequence"/>
</dbReference>
<dbReference type="Pfam" id="PF00805">
    <property type="entry name" value="Pentapeptide"/>
    <property type="match status" value="1"/>
</dbReference>
<dbReference type="RefSeq" id="WP_202381668.1">
    <property type="nucleotide sequence ID" value="NZ_BAAAMA010000002.1"/>
</dbReference>
<dbReference type="InterPro" id="IPR052949">
    <property type="entry name" value="PA_immunity-related"/>
</dbReference>